<comment type="caution">
    <text evidence="1">The sequence shown here is derived from an EMBL/GenBank/DDBJ whole genome shotgun (WGS) entry which is preliminary data.</text>
</comment>
<gene>
    <name evidence="1" type="ORF">IA54_015570</name>
</gene>
<reference evidence="1 2" key="1">
    <citation type="journal article" date="2016" name="Plant Pathol.">
        <title>Genetic characterization of strains named as Xanthomonas axonopodis pv. dieffenbachiae leads to a taxonomic revision of the X. axonopodis species complex.</title>
        <authorList>
            <person name="Constantin E.C."/>
            <person name="Cleenwerck I."/>
            <person name="Maes M."/>
            <person name="Baeyen S."/>
            <person name="Van Malderghem C."/>
            <person name="De Vos P."/>
            <person name="Cottyn B."/>
        </authorList>
    </citation>
    <scope>NUCLEOTIDE SEQUENCE [LARGE SCALE GENOMIC DNA]</scope>
    <source>
        <strain evidence="2">LMG9055</strain>
    </source>
</reference>
<organism evidence="1 2">
    <name type="scientific">Xanthomonas phaseoli pv. syngonii LMG 9055</name>
    <dbReference type="NCBI Taxonomy" id="1437878"/>
    <lineage>
        <taxon>Bacteria</taxon>
        <taxon>Pseudomonadati</taxon>
        <taxon>Pseudomonadota</taxon>
        <taxon>Gammaproteobacteria</taxon>
        <taxon>Lysobacterales</taxon>
        <taxon>Lysobacteraceae</taxon>
        <taxon>Xanthomonas</taxon>
    </lineage>
</organism>
<sequence>MRGVHQRIEQITALRTAVAGRLVCQRVLVSIVKMICCTACGLVNVTYRSQHRIGQHSKQQHRERGEAEQATKLAGYAVHDGEENTRLIVR</sequence>
<evidence type="ECO:0000313" key="2">
    <source>
        <dbReference type="Proteomes" id="UP000050343"/>
    </source>
</evidence>
<proteinExistence type="predicted"/>
<dbReference type="Proteomes" id="UP000050343">
    <property type="component" value="Unassembled WGS sequence"/>
</dbReference>
<dbReference type="EMBL" id="JPUO02000249">
    <property type="protein sequence ID" value="OQP71090.1"/>
    <property type="molecule type" value="Genomic_DNA"/>
</dbReference>
<evidence type="ECO:0000313" key="1">
    <source>
        <dbReference type="EMBL" id="OQP71090.1"/>
    </source>
</evidence>
<accession>A0A1V9GKC9</accession>
<name>A0A1V9GKC9_9XANT</name>
<reference evidence="1 2" key="2">
    <citation type="journal article" date="2017" name="Plant Pathol.">
        <title>Pathogenicity and virulence gene content of Xanthomonas strains infecting Araceae, formerly known as Xanthomonas axonopodis pv. dieffenbachiae.</title>
        <authorList>
            <person name="Constantin E.C."/>
            <person name="Haegeman A."/>
            <person name="Van Vaerenbergh J."/>
            <person name="Baeyen S."/>
            <person name="Van Malderghem C."/>
            <person name="Maes M."/>
            <person name="Cottyn B."/>
        </authorList>
    </citation>
    <scope>NUCLEOTIDE SEQUENCE [LARGE SCALE GENOMIC DNA]</scope>
    <source>
        <strain evidence="2">LMG9055</strain>
    </source>
</reference>
<dbReference type="AlphaFoldDB" id="A0A1V9GKC9"/>
<protein>
    <submittedName>
        <fullName evidence="1">Uncharacterized protein</fullName>
    </submittedName>
</protein>